<proteinExistence type="predicted"/>
<dbReference type="GO" id="GO:0003700">
    <property type="term" value="F:DNA-binding transcription factor activity"/>
    <property type="evidence" value="ECO:0007669"/>
    <property type="project" value="TreeGrafter"/>
</dbReference>
<organism evidence="4 5">
    <name type="scientific">Lecanosticta acicola</name>
    <dbReference type="NCBI Taxonomy" id="111012"/>
    <lineage>
        <taxon>Eukaryota</taxon>
        <taxon>Fungi</taxon>
        <taxon>Dikarya</taxon>
        <taxon>Ascomycota</taxon>
        <taxon>Pezizomycotina</taxon>
        <taxon>Dothideomycetes</taxon>
        <taxon>Dothideomycetidae</taxon>
        <taxon>Mycosphaerellales</taxon>
        <taxon>Mycosphaerellaceae</taxon>
        <taxon>Lecanosticta</taxon>
    </lineage>
</organism>
<dbReference type="Pfam" id="PF11951">
    <property type="entry name" value="Fungal_trans_2"/>
    <property type="match status" value="1"/>
</dbReference>
<dbReference type="PANTHER" id="PTHR37534">
    <property type="entry name" value="TRANSCRIPTIONAL ACTIVATOR PROTEIN UGA3"/>
    <property type="match status" value="1"/>
</dbReference>
<dbReference type="PANTHER" id="PTHR37534:SF11">
    <property type="entry name" value="ZN(II)2CYS6 TRANSCRIPTION FACTOR (EUROFUNG)"/>
    <property type="match status" value="1"/>
</dbReference>
<sequence>MNQDSSGGSNAEMELFDWPSLDNYGFEDLGLSTPLGHSIFGMEVDTNLAFPYFGGGLGGGGPMPRATSYLVEDIPCGVPPAADDGLQKPCRPLLQEDETSSSTRENSRSPSEPATESANLLQTFYRLSVPSAVPGFSDDDLVSHYFNNVCTLYSCFDSDLNPFRTLVAEQWMDCKTTRLSIESMSVGHLANFYPHMASLGLAKRSQAWLSLQHDLQLLREGKQDTDRVLLCLLLQGLSSTWHQASNLGLQYLFVARGMIQTRLQQHGRMASHDKSSRNDNFFLDALLHWEMLASFVDPVPLLSLPGLKCPSLPIPGRQEGGVSPHPWTGVASTLHFILAEVGRILRRHRYVASPNLDARRKEHLRSADEEWAAKLEGALVGAEMCEVEDVLDYGDARTPKIDLVRMARAYRYVGLLELYAHFPSLLQERVGNRTLPKDLIFLSMATDTMGYASDVDLRLTGIATHILDSIKPVSIISAACRLLPLVLLSLASQLRLPDSTMDSQQYDEMIEARYFLEARMLTLSRKYAQRSVLQMMEIVKEVWSRLDSGTSGAHWMDVAHDRSWLTMFG</sequence>
<evidence type="ECO:0000313" key="5">
    <source>
        <dbReference type="Proteomes" id="UP001296104"/>
    </source>
</evidence>
<evidence type="ECO:0000313" key="4">
    <source>
        <dbReference type="EMBL" id="CAK3932777.1"/>
    </source>
</evidence>
<dbReference type="GO" id="GO:0045944">
    <property type="term" value="P:positive regulation of transcription by RNA polymerase II"/>
    <property type="evidence" value="ECO:0007669"/>
    <property type="project" value="TreeGrafter"/>
</dbReference>
<protein>
    <submittedName>
        <fullName evidence="4">Uncharacterized protein</fullName>
    </submittedName>
</protein>
<dbReference type="Proteomes" id="UP001296104">
    <property type="component" value="Unassembled WGS sequence"/>
</dbReference>
<evidence type="ECO:0000256" key="3">
    <source>
        <dbReference type="SAM" id="MobiDB-lite"/>
    </source>
</evidence>
<comment type="subcellular location">
    <subcellularLocation>
        <location evidence="1">Nucleus</location>
    </subcellularLocation>
</comment>
<accession>A0AAI9E7I6</accession>
<feature type="region of interest" description="Disordered" evidence="3">
    <location>
        <begin position="95"/>
        <end position="115"/>
    </location>
</feature>
<gene>
    <name evidence="4" type="ORF">LECACI_7A002959</name>
</gene>
<dbReference type="GO" id="GO:0005634">
    <property type="term" value="C:nucleus"/>
    <property type="evidence" value="ECO:0007669"/>
    <property type="project" value="UniProtKB-SubCell"/>
</dbReference>
<evidence type="ECO:0000256" key="1">
    <source>
        <dbReference type="ARBA" id="ARBA00004123"/>
    </source>
</evidence>
<keyword evidence="5" id="KW-1185">Reference proteome</keyword>
<reference evidence="4" key="1">
    <citation type="submission" date="2023-11" db="EMBL/GenBank/DDBJ databases">
        <authorList>
            <person name="Alioto T."/>
            <person name="Alioto T."/>
            <person name="Gomez Garrido J."/>
        </authorList>
    </citation>
    <scope>NUCLEOTIDE SEQUENCE</scope>
</reference>
<dbReference type="GO" id="GO:0000976">
    <property type="term" value="F:transcription cis-regulatory region binding"/>
    <property type="evidence" value="ECO:0007669"/>
    <property type="project" value="TreeGrafter"/>
</dbReference>
<comment type="caution">
    <text evidence="4">The sequence shown here is derived from an EMBL/GenBank/DDBJ whole genome shotgun (WGS) entry which is preliminary data.</text>
</comment>
<keyword evidence="2" id="KW-0539">Nucleus</keyword>
<evidence type="ECO:0000256" key="2">
    <source>
        <dbReference type="ARBA" id="ARBA00023242"/>
    </source>
</evidence>
<dbReference type="EMBL" id="CAVMBE010000013">
    <property type="protein sequence ID" value="CAK3932777.1"/>
    <property type="molecule type" value="Genomic_DNA"/>
</dbReference>
<feature type="compositionally biased region" description="Low complexity" evidence="3">
    <location>
        <begin position="100"/>
        <end position="113"/>
    </location>
</feature>
<dbReference type="AlphaFoldDB" id="A0AAI9E7I6"/>
<dbReference type="InterPro" id="IPR021858">
    <property type="entry name" value="Fun_TF"/>
</dbReference>
<name>A0AAI9E7I6_9PEZI</name>